<dbReference type="AlphaFoldDB" id="A0A9N9P7R6"/>
<organism evidence="1 2">
    <name type="scientific">Dentiscutata erythropus</name>
    <dbReference type="NCBI Taxonomy" id="1348616"/>
    <lineage>
        <taxon>Eukaryota</taxon>
        <taxon>Fungi</taxon>
        <taxon>Fungi incertae sedis</taxon>
        <taxon>Mucoromycota</taxon>
        <taxon>Glomeromycotina</taxon>
        <taxon>Glomeromycetes</taxon>
        <taxon>Diversisporales</taxon>
        <taxon>Gigasporaceae</taxon>
        <taxon>Dentiscutata</taxon>
    </lineage>
</organism>
<accession>A0A9N9P7R6</accession>
<keyword evidence="2" id="KW-1185">Reference proteome</keyword>
<comment type="caution">
    <text evidence="1">The sequence shown here is derived from an EMBL/GenBank/DDBJ whole genome shotgun (WGS) entry which is preliminary data.</text>
</comment>
<protein>
    <submittedName>
        <fullName evidence="1">5663_t:CDS:1</fullName>
    </submittedName>
</protein>
<evidence type="ECO:0000313" key="2">
    <source>
        <dbReference type="Proteomes" id="UP000789405"/>
    </source>
</evidence>
<dbReference type="EMBL" id="CAJVPY010048795">
    <property type="protein sequence ID" value="CAG8812432.1"/>
    <property type="molecule type" value="Genomic_DNA"/>
</dbReference>
<sequence length="51" mass="6034">EIRPTKISAEYLVLSQKKGTRLFYTVNTELFSKFFPSLSPNDHAWFSYIVY</sequence>
<proteinExistence type="predicted"/>
<reference evidence="1" key="1">
    <citation type="submission" date="2021-06" db="EMBL/GenBank/DDBJ databases">
        <authorList>
            <person name="Kallberg Y."/>
            <person name="Tangrot J."/>
            <person name="Rosling A."/>
        </authorList>
    </citation>
    <scope>NUCLEOTIDE SEQUENCE</scope>
    <source>
        <strain evidence="1">MA453B</strain>
    </source>
</reference>
<feature type="non-terminal residue" evidence="1">
    <location>
        <position position="51"/>
    </location>
</feature>
<evidence type="ECO:0000313" key="1">
    <source>
        <dbReference type="EMBL" id="CAG8812432.1"/>
    </source>
</evidence>
<gene>
    <name evidence="1" type="ORF">DERYTH_LOCUS25622</name>
</gene>
<feature type="non-terminal residue" evidence="1">
    <location>
        <position position="1"/>
    </location>
</feature>
<dbReference type="Proteomes" id="UP000789405">
    <property type="component" value="Unassembled WGS sequence"/>
</dbReference>
<name>A0A9N9P7R6_9GLOM</name>